<dbReference type="FunFam" id="3.30.420.40:FF:000502">
    <property type="entry name" value="Actin-Related Proteins"/>
    <property type="match status" value="1"/>
</dbReference>
<dbReference type="InterPro" id="IPR020902">
    <property type="entry name" value="Actin/actin-like_CS"/>
</dbReference>
<proteinExistence type="inferred from homology"/>
<dbReference type="SMART" id="SM00268">
    <property type="entry name" value="ACTIN"/>
    <property type="match status" value="1"/>
</dbReference>
<gene>
    <name evidence="2" type="ORF">CANCADRAFT_78939</name>
</gene>
<dbReference type="OrthoDB" id="5132116at2759"/>
<dbReference type="Proteomes" id="UP000095023">
    <property type="component" value="Unassembled WGS sequence"/>
</dbReference>
<dbReference type="InterPro" id="IPR004000">
    <property type="entry name" value="Actin"/>
</dbReference>
<organism evidence="2 3">
    <name type="scientific">Tortispora caseinolytica NRRL Y-17796</name>
    <dbReference type="NCBI Taxonomy" id="767744"/>
    <lineage>
        <taxon>Eukaryota</taxon>
        <taxon>Fungi</taxon>
        <taxon>Dikarya</taxon>
        <taxon>Ascomycota</taxon>
        <taxon>Saccharomycotina</taxon>
        <taxon>Trigonopsidomycetes</taxon>
        <taxon>Trigonopsidales</taxon>
        <taxon>Trigonopsidaceae</taxon>
        <taxon>Tortispora</taxon>
    </lineage>
</organism>
<dbReference type="Gene3D" id="3.30.420.40">
    <property type="match status" value="2"/>
</dbReference>
<keyword evidence="3" id="KW-1185">Reference proteome</keyword>
<dbReference type="CDD" id="cd10216">
    <property type="entry name" value="ASKHA_NBD_Arp1"/>
    <property type="match status" value="1"/>
</dbReference>
<dbReference type="AlphaFoldDB" id="A0A1E4TJU1"/>
<evidence type="ECO:0000313" key="2">
    <source>
        <dbReference type="EMBL" id="ODV91938.1"/>
    </source>
</evidence>
<protein>
    <submittedName>
        <fullName evidence="2">Uncharacterized protein</fullName>
    </submittedName>
</protein>
<evidence type="ECO:0000313" key="3">
    <source>
        <dbReference type="Proteomes" id="UP000095023"/>
    </source>
</evidence>
<name>A0A1E4TJU1_9ASCO</name>
<dbReference type="PRINTS" id="PR00190">
    <property type="entry name" value="ACTIN"/>
</dbReference>
<dbReference type="Pfam" id="PF00022">
    <property type="entry name" value="Actin"/>
    <property type="match status" value="1"/>
</dbReference>
<evidence type="ECO:0000256" key="1">
    <source>
        <dbReference type="RuleBase" id="RU000487"/>
    </source>
</evidence>
<dbReference type="EMBL" id="KV453841">
    <property type="protein sequence ID" value="ODV91938.1"/>
    <property type="molecule type" value="Genomic_DNA"/>
</dbReference>
<reference evidence="3" key="1">
    <citation type="submission" date="2016-02" db="EMBL/GenBank/DDBJ databases">
        <title>Comparative genomics of biotechnologically important yeasts.</title>
        <authorList>
            <consortium name="DOE Joint Genome Institute"/>
            <person name="Riley R."/>
            <person name="Haridas S."/>
            <person name="Wolfe K.H."/>
            <person name="Lopes M.R."/>
            <person name="Hittinger C.T."/>
            <person name="Goker M."/>
            <person name="Salamov A."/>
            <person name="Wisecaver J."/>
            <person name="Long T.M."/>
            <person name="Aerts A.L."/>
            <person name="Barry K."/>
            <person name="Choi C."/>
            <person name="Clum A."/>
            <person name="Coughlan A.Y."/>
            <person name="Deshpande S."/>
            <person name="Douglass A.P."/>
            <person name="Hanson S.J."/>
            <person name="Klenk H.-P."/>
            <person name="Labutti K."/>
            <person name="Lapidus A."/>
            <person name="Lindquist E."/>
            <person name="Lipzen A."/>
            <person name="Meier-Kolthoff J.P."/>
            <person name="Ohm R.A."/>
            <person name="Otillar R.P."/>
            <person name="Pangilinan J."/>
            <person name="Peng Y."/>
            <person name="Rokas A."/>
            <person name="Rosa C.A."/>
            <person name="Scheuner C."/>
            <person name="Sibirny A.A."/>
            <person name="Slot J.C."/>
            <person name="Stielow J.B."/>
            <person name="Sun H."/>
            <person name="Kurtzman C.P."/>
            <person name="Blackwell M."/>
            <person name="Jeffries T.W."/>
            <person name="Grigoriev I.V."/>
        </authorList>
    </citation>
    <scope>NUCLEOTIDE SEQUENCE [LARGE SCALE GENOMIC DNA]</scope>
    <source>
        <strain evidence="3">NRRL Y-17796</strain>
    </source>
</reference>
<sequence length="375" mass="40902">MELYNQPIVFDNGSGVLKAGFAGTEYPKLYAPSLVGRVKHPRVMAGGLDDHILVGEAARESRGLLKLTHPMAHGVVENWSDMEKLWTYAYDELGASESTANEHPVLLTEAALNPKANRTRMCELFFERYGVPALYIGVQAILSLYASGRTTGVVLDVGDGVSHVVPVVQGLAIKGARRMDLAGRDVSEELAAQLRRSQPIDGALISFSTSAELDLVQHIKETRSYVAADPQKESESPATYVLPDGRVLNLGYEQHAAPEILFNPALVGSEYGGVQSLVAEAIHRADVDLRSTLWENIVLAGGTTMTKGFGDRLLTECRRLAAPDAKIKIYAPPERKYSTWIGGSILAGLSTFRNMWISSSEWEENPDIIHIRGMA</sequence>
<dbReference type="PROSITE" id="PS01132">
    <property type="entry name" value="ACTINS_ACT_LIKE"/>
    <property type="match status" value="1"/>
</dbReference>
<accession>A0A1E4TJU1</accession>
<dbReference type="Gene3D" id="3.90.640.10">
    <property type="entry name" value="Actin, Chain A, domain 4"/>
    <property type="match status" value="1"/>
</dbReference>
<comment type="similarity">
    <text evidence="1">Belongs to the actin family.</text>
</comment>
<dbReference type="InterPro" id="IPR043129">
    <property type="entry name" value="ATPase_NBD"/>
</dbReference>
<dbReference type="PANTHER" id="PTHR11937">
    <property type="entry name" value="ACTIN"/>
    <property type="match status" value="1"/>
</dbReference>
<dbReference type="SUPFAM" id="SSF53067">
    <property type="entry name" value="Actin-like ATPase domain"/>
    <property type="match status" value="2"/>
</dbReference>